<dbReference type="Proteomes" id="UP000199632">
    <property type="component" value="Unassembled WGS sequence"/>
</dbReference>
<dbReference type="RefSeq" id="WP_090800110.1">
    <property type="nucleotide sequence ID" value="NZ_BOND01000001.1"/>
</dbReference>
<dbReference type="GO" id="GO:0016491">
    <property type="term" value="F:oxidoreductase activity"/>
    <property type="evidence" value="ECO:0007669"/>
    <property type="project" value="UniProtKB-KW"/>
</dbReference>
<evidence type="ECO:0000256" key="2">
    <source>
        <dbReference type="ARBA" id="ARBA00022723"/>
    </source>
</evidence>
<evidence type="ECO:0000259" key="6">
    <source>
        <dbReference type="Pfam" id="PF00107"/>
    </source>
</evidence>
<reference evidence="9" key="1">
    <citation type="submission" date="2016-10" db="EMBL/GenBank/DDBJ databases">
        <authorList>
            <person name="Varghese N."/>
            <person name="Submissions S."/>
        </authorList>
    </citation>
    <scope>NUCLEOTIDE SEQUENCE [LARGE SCALE GENOMIC DNA]</scope>
    <source>
        <strain evidence="9">DSM 44718</strain>
    </source>
</reference>
<dbReference type="Pfam" id="PF08240">
    <property type="entry name" value="ADH_N"/>
    <property type="match status" value="1"/>
</dbReference>
<keyword evidence="3 5" id="KW-0862">Zinc</keyword>
<dbReference type="Gene3D" id="3.90.180.10">
    <property type="entry name" value="Medium-chain alcohol dehydrogenases, catalytic domain"/>
    <property type="match status" value="1"/>
</dbReference>
<dbReference type="Pfam" id="PF00107">
    <property type="entry name" value="ADH_zinc_N"/>
    <property type="match status" value="1"/>
</dbReference>
<dbReference type="STRING" id="137265.SAMN05421684_6207"/>
<evidence type="ECO:0000313" key="8">
    <source>
        <dbReference type="EMBL" id="SDZ52466.1"/>
    </source>
</evidence>
<comment type="cofactor">
    <cofactor evidence="1 5">
        <name>Zn(2+)</name>
        <dbReference type="ChEBI" id="CHEBI:29105"/>
    </cofactor>
</comment>
<dbReference type="Gene3D" id="3.40.50.720">
    <property type="entry name" value="NAD(P)-binding Rossmann-like Domain"/>
    <property type="match status" value="1"/>
</dbReference>
<evidence type="ECO:0000256" key="1">
    <source>
        <dbReference type="ARBA" id="ARBA00001947"/>
    </source>
</evidence>
<evidence type="ECO:0000259" key="7">
    <source>
        <dbReference type="Pfam" id="PF08240"/>
    </source>
</evidence>
<evidence type="ECO:0000256" key="3">
    <source>
        <dbReference type="ARBA" id="ARBA00022833"/>
    </source>
</evidence>
<keyword evidence="4" id="KW-0560">Oxidoreductase</keyword>
<dbReference type="SUPFAM" id="SSF51735">
    <property type="entry name" value="NAD(P)-binding Rossmann-fold domains"/>
    <property type="match status" value="1"/>
</dbReference>
<dbReference type="GO" id="GO:0008270">
    <property type="term" value="F:zinc ion binding"/>
    <property type="evidence" value="ECO:0007669"/>
    <property type="project" value="InterPro"/>
</dbReference>
<protein>
    <submittedName>
        <fullName evidence="8">D-arabinose 1-dehydrogenase, Zn-dependent alcohol dehydrogenase family</fullName>
    </submittedName>
</protein>
<dbReference type="InterPro" id="IPR036291">
    <property type="entry name" value="NAD(P)-bd_dom_sf"/>
</dbReference>
<dbReference type="InterPro" id="IPR002328">
    <property type="entry name" value="ADH_Zn_CS"/>
</dbReference>
<sequence length="338" mass="34957">MRAFVVVGPGRAEVRDVAPPVPRIGEVIVDVERAGVCGTDAEFYSGHMAYLHSGDAAYPIRIGHEWCGVVSAVGAEVDNAWLGRRVTGDTMLGCGNCLRCLSGRQHLCADRFEIGIRGGWPGALAEQLPVPVRALHPLPDSVDATLGALVEPGGNALRVVEAAALTPTSRLLVLGPGTIGLLAAQIAAARGAEVHLLGRDEPSLAFARGLGFAHTWRLTDLPDDLAFDAVVDATNAADLPGFAVRRVEPGGRVVYIGLAEAPSLVDSRDLVLKDVTAVGVLSASGGLSGTIELYATGTVDPRPLVAATVGLAEAADVLAGGRPPAWGAAPKIHVDPRR</sequence>
<dbReference type="InterPro" id="IPR013149">
    <property type="entry name" value="ADH-like_C"/>
</dbReference>
<proteinExistence type="inferred from homology"/>
<dbReference type="InterPro" id="IPR011032">
    <property type="entry name" value="GroES-like_sf"/>
</dbReference>
<organism evidence="8 9">
    <name type="scientific">Asanoa ishikariensis</name>
    <dbReference type="NCBI Taxonomy" id="137265"/>
    <lineage>
        <taxon>Bacteria</taxon>
        <taxon>Bacillati</taxon>
        <taxon>Actinomycetota</taxon>
        <taxon>Actinomycetes</taxon>
        <taxon>Micromonosporales</taxon>
        <taxon>Micromonosporaceae</taxon>
        <taxon>Asanoa</taxon>
    </lineage>
</organism>
<comment type="similarity">
    <text evidence="5">Belongs to the zinc-containing alcohol dehydrogenase family.</text>
</comment>
<feature type="domain" description="Alcohol dehydrogenase-like N-terminal" evidence="7">
    <location>
        <begin position="25"/>
        <end position="140"/>
    </location>
</feature>
<dbReference type="InterPro" id="IPR050129">
    <property type="entry name" value="Zn_alcohol_dh"/>
</dbReference>
<dbReference type="PANTHER" id="PTHR43401:SF2">
    <property type="entry name" value="L-THREONINE 3-DEHYDROGENASE"/>
    <property type="match status" value="1"/>
</dbReference>
<gene>
    <name evidence="8" type="ORF">SAMN05421684_6207</name>
</gene>
<dbReference type="PANTHER" id="PTHR43401">
    <property type="entry name" value="L-THREONINE 3-DEHYDROGENASE"/>
    <property type="match status" value="1"/>
</dbReference>
<feature type="domain" description="Alcohol dehydrogenase-like C-terminal" evidence="6">
    <location>
        <begin position="179"/>
        <end position="284"/>
    </location>
</feature>
<dbReference type="PROSITE" id="PS00059">
    <property type="entry name" value="ADH_ZINC"/>
    <property type="match status" value="1"/>
</dbReference>
<dbReference type="SUPFAM" id="SSF50129">
    <property type="entry name" value="GroES-like"/>
    <property type="match status" value="1"/>
</dbReference>
<evidence type="ECO:0000256" key="4">
    <source>
        <dbReference type="ARBA" id="ARBA00023002"/>
    </source>
</evidence>
<dbReference type="EMBL" id="FNQB01000003">
    <property type="protein sequence ID" value="SDZ52466.1"/>
    <property type="molecule type" value="Genomic_DNA"/>
</dbReference>
<dbReference type="InterPro" id="IPR013154">
    <property type="entry name" value="ADH-like_N"/>
</dbReference>
<evidence type="ECO:0000256" key="5">
    <source>
        <dbReference type="RuleBase" id="RU361277"/>
    </source>
</evidence>
<accession>A0A1H3TQI6</accession>
<dbReference type="OrthoDB" id="9797931at2"/>
<name>A0A1H3TQI6_9ACTN</name>
<dbReference type="AlphaFoldDB" id="A0A1H3TQI6"/>
<keyword evidence="9" id="KW-1185">Reference proteome</keyword>
<keyword evidence="2 5" id="KW-0479">Metal-binding</keyword>
<evidence type="ECO:0000313" key="9">
    <source>
        <dbReference type="Proteomes" id="UP000199632"/>
    </source>
</evidence>